<evidence type="ECO:0000313" key="1">
    <source>
        <dbReference type="EMBL" id="MBB4265107.1"/>
    </source>
</evidence>
<feature type="non-terminal residue" evidence="2">
    <location>
        <position position="31"/>
    </location>
</feature>
<keyword evidence="3" id="KW-1185">Reference proteome</keyword>
<sequence length="31" mass="3630">MANFISDDRTQALLLPPDLREWVPDDDMAHF</sequence>
<reference evidence="2 3" key="1">
    <citation type="submission" date="2020-08" db="EMBL/GenBank/DDBJ databases">
        <title>Genome sequencing of Purple Non-Sulfur Bacteria from various extreme environments.</title>
        <authorList>
            <person name="Mayer M."/>
        </authorList>
    </citation>
    <scope>NUCLEOTIDE SEQUENCE [LARGE SCALE GENOMIC DNA]</scope>
    <source>
        <strain evidence="2 3">JA131</strain>
    </source>
</reference>
<dbReference type="AlphaFoldDB" id="A0A7W6RDV9"/>
<comment type="caution">
    <text evidence="2">The sequence shown here is derived from an EMBL/GenBank/DDBJ whole genome shotgun (WGS) entry which is preliminary data.</text>
</comment>
<protein>
    <submittedName>
        <fullName evidence="2">Uncharacterized protein</fullName>
    </submittedName>
</protein>
<dbReference type="EMBL" id="JACIGK010000004">
    <property type="protein sequence ID" value="MBB4265107.1"/>
    <property type="molecule type" value="Genomic_DNA"/>
</dbReference>
<name>A0A7W6RDV9_9PROT</name>
<proteinExistence type="predicted"/>
<gene>
    <name evidence="1" type="ORF">GGD89_000722</name>
    <name evidence="2" type="ORF">GGD89_001724</name>
</gene>
<dbReference type="Proteomes" id="UP000554286">
    <property type="component" value="Unassembled WGS sequence"/>
</dbReference>
<accession>A0A7W6RDV9</accession>
<evidence type="ECO:0000313" key="3">
    <source>
        <dbReference type="Proteomes" id="UP000554286"/>
    </source>
</evidence>
<dbReference type="EMBL" id="JACIGK010000010">
    <property type="protein sequence ID" value="MBB4266098.1"/>
    <property type="molecule type" value="Genomic_DNA"/>
</dbReference>
<organism evidence="2 3">
    <name type="scientific">Roseospira visakhapatnamensis</name>
    <dbReference type="NCBI Taxonomy" id="390880"/>
    <lineage>
        <taxon>Bacteria</taxon>
        <taxon>Pseudomonadati</taxon>
        <taxon>Pseudomonadota</taxon>
        <taxon>Alphaproteobacteria</taxon>
        <taxon>Rhodospirillales</taxon>
        <taxon>Rhodospirillaceae</taxon>
        <taxon>Roseospira</taxon>
    </lineage>
</organism>
<evidence type="ECO:0000313" key="2">
    <source>
        <dbReference type="EMBL" id="MBB4266098.1"/>
    </source>
</evidence>